<dbReference type="InterPro" id="IPR036291">
    <property type="entry name" value="NAD(P)-bd_dom_sf"/>
</dbReference>
<sequence length="453" mass="49012">MSVDLPSPSCKALVVGGSGRVGGSVVRCLLRDGFDVCVTGRSEANYQSSLRRWRRLMGSSAASLLPRVQFQSLDLSDSDRLMRLLVQGNFDVVVNTAGPFQGKERAEVLEALLKSDLSSLPVYLDVCDDIELSMKVKARHEEAKQKGLTAIMSAGIWPGVSNLMGAQLKNLVETGGKGDSILEGGREKEKEKDQLEELAFFFHTAGSGNSGASLISATFLILAEQVLTYERGEKKFYPPFSDPKTINFGALIGEQEVFRMNLMEAHSCREALGVPSVSTRFGTAPPFWNQLLRAMAFLPSSLLRNRDLMEKLTLVSMPMIRLVDTFAGAKNGICVEARSKTGKRLVSRLEHKDLEACIGEAVAAFVAVSLQADPRLLSPGEGPAGGQGGKALAEVSRTLTNLRLPSGVWYPEDPAAFGSGARLKQVLEKIAQSAITSNTVSWDAETDRWVSIA</sequence>
<evidence type="ECO:0000313" key="2">
    <source>
        <dbReference type="EMBL" id="CEM50604.1"/>
    </source>
</evidence>
<gene>
    <name evidence="2" type="ORF">Cvel_31</name>
</gene>
<evidence type="ECO:0000259" key="1">
    <source>
        <dbReference type="Pfam" id="PF03435"/>
    </source>
</evidence>
<dbReference type="Gene3D" id="3.40.50.720">
    <property type="entry name" value="NAD(P)-binding Rossmann-like Domain"/>
    <property type="match status" value="1"/>
</dbReference>
<proteinExistence type="predicted"/>
<feature type="domain" description="Saccharopine dehydrogenase NADP binding" evidence="1">
    <location>
        <begin position="13"/>
        <end position="151"/>
    </location>
</feature>
<dbReference type="EMBL" id="CDMZ01004701">
    <property type="protein sequence ID" value="CEM50604.1"/>
    <property type="molecule type" value="Genomic_DNA"/>
</dbReference>
<dbReference type="PANTHER" id="PTHR43796">
    <property type="entry name" value="CARBOXYNORSPERMIDINE SYNTHASE"/>
    <property type="match status" value="1"/>
</dbReference>
<dbReference type="Gene3D" id="3.30.360.10">
    <property type="entry name" value="Dihydrodipicolinate Reductase, domain 2"/>
    <property type="match status" value="1"/>
</dbReference>
<dbReference type="SUPFAM" id="SSF51735">
    <property type="entry name" value="NAD(P)-binding Rossmann-fold domains"/>
    <property type="match status" value="1"/>
</dbReference>
<dbReference type="AlphaFoldDB" id="A0A0G4I152"/>
<protein>
    <recommendedName>
        <fullName evidence="1">Saccharopine dehydrogenase NADP binding domain-containing protein</fullName>
    </recommendedName>
</protein>
<dbReference type="Pfam" id="PF03435">
    <property type="entry name" value="Sacchrp_dh_NADP"/>
    <property type="match status" value="1"/>
</dbReference>
<organism evidence="2">
    <name type="scientific">Chromera velia CCMP2878</name>
    <dbReference type="NCBI Taxonomy" id="1169474"/>
    <lineage>
        <taxon>Eukaryota</taxon>
        <taxon>Sar</taxon>
        <taxon>Alveolata</taxon>
        <taxon>Colpodellida</taxon>
        <taxon>Chromeraceae</taxon>
        <taxon>Chromera</taxon>
    </lineage>
</organism>
<name>A0A0G4I152_9ALVE</name>
<dbReference type="PANTHER" id="PTHR43796:SF2">
    <property type="entry name" value="CARBOXYNORSPERMIDINE SYNTHASE"/>
    <property type="match status" value="1"/>
</dbReference>
<dbReference type="VEuPathDB" id="CryptoDB:Cvel_31"/>
<reference evidence="2" key="1">
    <citation type="submission" date="2014-11" db="EMBL/GenBank/DDBJ databases">
        <authorList>
            <person name="Otto D Thomas"/>
            <person name="Naeem Raeece"/>
        </authorList>
    </citation>
    <scope>NUCLEOTIDE SEQUENCE</scope>
</reference>
<accession>A0A0G4I152</accession>
<dbReference type="InterPro" id="IPR005097">
    <property type="entry name" value="Sacchrp_dh_NADP-bd"/>
</dbReference>